<accession>A0A8S2L4F7</accession>
<feature type="compositionally biased region" description="Polar residues" evidence="1">
    <location>
        <begin position="151"/>
        <end position="163"/>
    </location>
</feature>
<reference evidence="2" key="1">
    <citation type="submission" date="2021-02" db="EMBL/GenBank/DDBJ databases">
        <authorList>
            <person name="Nowell W R."/>
        </authorList>
    </citation>
    <scope>NUCLEOTIDE SEQUENCE</scope>
</reference>
<feature type="compositionally biased region" description="Low complexity" evidence="1">
    <location>
        <begin position="104"/>
        <end position="115"/>
    </location>
</feature>
<feature type="compositionally biased region" description="Polar residues" evidence="1">
    <location>
        <begin position="176"/>
        <end position="191"/>
    </location>
</feature>
<dbReference type="EMBL" id="CAJOBI010001454">
    <property type="protein sequence ID" value="CAF3882329.1"/>
    <property type="molecule type" value="Genomic_DNA"/>
</dbReference>
<protein>
    <submittedName>
        <fullName evidence="2">Uncharacterized protein</fullName>
    </submittedName>
</protein>
<name>A0A8S2L4F7_9BILA</name>
<feature type="compositionally biased region" description="Low complexity" evidence="1">
    <location>
        <begin position="60"/>
        <end position="77"/>
    </location>
</feature>
<feature type="non-terminal residue" evidence="2">
    <location>
        <position position="423"/>
    </location>
</feature>
<comment type="caution">
    <text evidence="2">The sequence shown here is derived from an EMBL/GenBank/DDBJ whole genome shotgun (WGS) entry which is preliminary data.</text>
</comment>
<feature type="region of interest" description="Disordered" evidence="1">
    <location>
        <begin position="1"/>
        <end position="237"/>
    </location>
</feature>
<gene>
    <name evidence="2" type="ORF">SMN809_LOCUS5675</name>
</gene>
<organism evidence="2 3">
    <name type="scientific">Rotaria magnacalcarata</name>
    <dbReference type="NCBI Taxonomy" id="392030"/>
    <lineage>
        <taxon>Eukaryota</taxon>
        <taxon>Metazoa</taxon>
        <taxon>Spiralia</taxon>
        <taxon>Gnathifera</taxon>
        <taxon>Rotifera</taxon>
        <taxon>Eurotatoria</taxon>
        <taxon>Bdelloidea</taxon>
        <taxon>Philodinida</taxon>
        <taxon>Philodinidae</taxon>
        <taxon>Rotaria</taxon>
    </lineage>
</organism>
<sequence>MSSIDYSDDRGPLRESSSTRRRKTPPPPEDRSRGGVFGRTNYYRINYQGNYQNNDRRNDNYGNPNYYGRNVYYNRNYRPQRRFNDNRNYPPQRRYNDYPRNVRSRNNGNRQQQQQGRRRSLSRQPRQQSRRRPRQIILDDFMPEELRDRSSSASNPPVESNNAPPEALPQREIFRTKTTVAENSTNTTQPFRVTEEEKEDNARQQRTTTASYRRRQRRMNRQQYRQNDNNNRRNVPRDHNRFNALAQDEEEEEEIEYEKGINNNKDDYEPLSTKKNIDKKKKTHLYLDPNRIFKWFEENSKNSKNVIHSRGNQAYIAATASTYDSWIRDNYELQVWKAYLKVSKEQKHWAKEVIQRTKHRDDLINERFVQKKINRLNDNITEATATITNVQIQLSTYWMQNTTEATQGGKCWLQAPKFTTKCR</sequence>
<evidence type="ECO:0000256" key="1">
    <source>
        <dbReference type="SAM" id="MobiDB-lite"/>
    </source>
</evidence>
<evidence type="ECO:0000313" key="3">
    <source>
        <dbReference type="Proteomes" id="UP000676336"/>
    </source>
</evidence>
<proteinExistence type="predicted"/>
<feature type="compositionally biased region" description="Low complexity" evidence="1">
    <location>
        <begin position="221"/>
        <end position="233"/>
    </location>
</feature>
<evidence type="ECO:0000313" key="2">
    <source>
        <dbReference type="EMBL" id="CAF3882329.1"/>
    </source>
</evidence>
<dbReference type="Proteomes" id="UP000676336">
    <property type="component" value="Unassembled WGS sequence"/>
</dbReference>
<dbReference type="AlphaFoldDB" id="A0A8S2L4F7"/>